<dbReference type="RefSeq" id="WP_137630492.1">
    <property type="nucleotide sequence ID" value="NZ_BJDO01000009.1"/>
</dbReference>
<sequence length="349" mass="40553">MLTARTKQDVQVQAGDAQRKQAYFCPSCQEQVILKRGTRMVAHFAHRPNSVCRPFSESESQAHLTGKWQLADYFGSSHVELEPYIQALAQRPDLLLKRADRNLAIEYQCSVIPVSRLQQRNLGYSQFGLEVLWILGVDYLQKIKTVRQAEKWLQYSDKLGWYLIFWETRQQSLIIWHHLTVDGAGQLQGWTKASNGQQYAKTTLTTSHTVAQKLQRQVQMGLYYKLPKWLKLQQFCYEHHGLLQAIPAICYQLTATEPVICDSPVIWAALMTILLRERPMGSLIEQSDLEKWVAQIRPYFDETQLIQCTVQQVVVSWERQLQRYVTLLEHQGILKMLDEKAWQLVALPH</sequence>
<comment type="caution">
    <text evidence="3">The sequence shown here is derived from an EMBL/GenBank/DDBJ whole genome shotgun (WGS) entry which is preliminary data.</text>
</comment>
<proteinExistence type="predicted"/>
<dbReference type="Pfam" id="PF06054">
    <property type="entry name" value="CoiA_nuc"/>
    <property type="match status" value="1"/>
</dbReference>
<organism evidence="3 4">
    <name type="scientific">Secundilactobacillus hailunensis</name>
    <dbReference type="NCBI Taxonomy" id="2559923"/>
    <lineage>
        <taxon>Bacteria</taxon>
        <taxon>Bacillati</taxon>
        <taxon>Bacillota</taxon>
        <taxon>Bacilli</taxon>
        <taxon>Lactobacillales</taxon>
        <taxon>Lactobacillaceae</taxon>
        <taxon>Secundilactobacillus</taxon>
    </lineage>
</organism>
<evidence type="ECO:0000313" key="4">
    <source>
        <dbReference type="Proteomes" id="UP001596190"/>
    </source>
</evidence>
<protein>
    <submittedName>
        <fullName evidence="3">Competence protein CoiA</fullName>
    </submittedName>
</protein>
<name>A0ABW1TC36_9LACO</name>
<evidence type="ECO:0000259" key="2">
    <source>
        <dbReference type="Pfam" id="PF25164"/>
    </source>
</evidence>
<keyword evidence="4" id="KW-1185">Reference proteome</keyword>
<dbReference type="Pfam" id="PF25164">
    <property type="entry name" value="CoiA_N"/>
    <property type="match status" value="1"/>
</dbReference>
<feature type="domain" description="Competence protein CoiA-like N-terminal" evidence="2">
    <location>
        <begin position="17"/>
        <end position="53"/>
    </location>
</feature>
<dbReference type="Proteomes" id="UP001596190">
    <property type="component" value="Unassembled WGS sequence"/>
</dbReference>
<feature type="domain" description="Competence protein CoiA nuclease-like" evidence="1">
    <location>
        <begin position="59"/>
        <end position="181"/>
    </location>
</feature>
<gene>
    <name evidence="3" type="ORF">ACFP1H_11890</name>
</gene>
<evidence type="ECO:0000259" key="1">
    <source>
        <dbReference type="Pfam" id="PF06054"/>
    </source>
</evidence>
<dbReference type="InterPro" id="IPR010330">
    <property type="entry name" value="CoiA_nuc"/>
</dbReference>
<dbReference type="InterPro" id="IPR057253">
    <property type="entry name" value="CoiA-like_N"/>
</dbReference>
<dbReference type="InterPro" id="IPR021176">
    <property type="entry name" value="Competence-induced_CoiA"/>
</dbReference>
<dbReference type="EMBL" id="JBHSSA010000119">
    <property type="protein sequence ID" value="MFC6255283.1"/>
    <property type="molecule type" value="Genomic_DNA"/>
</dbReference>
<evidence type="ECO:0000313" key="3">
    <source>
        <dbReference type="EMBL" id="MFC6255283.1"/>
    </source>
</evidence>
<reference evidence="4" key="1">
    <citation type="journal article" date="2019" name="Int. J. Syst. Evol. Microbiol.">
        <title>The Global Catalogue of Microorganisms (GCM) 10K type strain sequencing project: providing services to taxonomists for standard genome sequencing and annotation.</title>
        <authorList>
            <consortium name="The Broad Institute Genomics Platform"/>
            <consortium name="The Broad Institute Genome Sequencing Center for Infectious Disease"/>
            <person name="Wu L."/>
            <person name="Ma J."/>
        </authorList>
    </citation>
    <scope>NUCLEOTIDE SEQUENCE [LARGE SCALE GENOMIC DNA]</scope>
    <source>
        <strain evidence="4">CCM 8950</strain>
    </source>
</reference>
<accession>A0ABW1TC36</accession>
<dbReference type="PIRSF" id="PIRSF007487">
    <property type="entry name" value="Competence-induced_CoiA_bac"/>
    <property type="match status" value="1"/>
</dbReference>